<dbReference type="GO" id="GO:0005789">
    <property type="term" value="C:endoplasmic reticulum membrane"/>
    <property type="evidence" value="ECO:0007669"/>
    <property type="project" value="UniProtKB-SubCell"/>
</dbReference>
<keyword evidence="5 6" id="KW-0472">Membrane</keyword>
<comment type="caution">
    <text evidence="7">The sequence shown here is derived from an EMBL/GenBank/DDBJ whole genome shotgun (WGS) entry which is preliminary data.</text>
</comment>
<keyword evidence="4 6" id="KW-1133">Transmembrane helix</keyword>
<evidence type="ECO:0000256" key="6">
    <source>
        <dbReference type="SAM" id="Phobius"/>
    </source>
</evidence>
<dbReference type="EMBL" id="JAQQPM010000007">
    <property type="protein sequence ID" value="KAK2073730.1"/>
    <property type="molecule type" value="Genomic_DNA"/>
</dbReference>
<keyword evidence="8" id="KW-1185">Reference proteome</keyword>
<evidence type="ECO:0000256" key="2">
    <source>
        <dbReference type="ARBA" id="ARBA00022692"/>
    </source>
</evidence>
<name>A0AAD9IAV6_9PEZI</name>
<evidence type="ECO:0000313" key="8">
    <source>
        <dbReference type="Proteomes" id="UP001217918"/>
    </source>
</evidence>
<dbReference type="InterPro" id="IPR024512">
    <property type="entry name" value="Ser_palmitoyltrfase_ssu-like"/>
</dbReference>
<evidence type="ECO:0000256" key="3">
    <source>
        <dbReference type="ARBA" id="ARBA00022824"/>
    </source>
</evidence>
<evidence type="ECO:0000256" key="5">
    <source>
        <dbReference type="ARBA" id="ARBA00023136"/>
    </source>
</evidence>
<accession>A0AAD9IAV6</accession>
<evidence type="ECO:0000256" key="4">
    <source>
        <dbReference type="ARBA" id="ARBA00022989"/>
    </source>
</evidence>
<comment type="subcellular location">
    <subcellularLocation>
        <location evidence="1">Endoplasmic reticulum membrane</location>
        <topology evidence="1">Multi-pass membrane protein</topology>
    </subcellularLocation>
</comment>
<gene>
    <name evidence="7" type="ORF">P8C59_007982</name>
</gene>
<reference evidence="7" key="1">
    <citation type="journal article" date="2023" name="Mol. Plant Microbe Interact.">
        <title>Elucidating the Obligate Nature and Biological Capacity of an Invasive Fungal Corn Pathogen.</title>
        <authorList>
            <person name="MacCready J.S."/>
            <person name="Roggenkamp E.M."/>
            <person name="Gdanetz K."/>
            <person name="Chilvers M.I."/>
        </authorList>
    </citation>
    <scope>NUCLEOTIDE SEQUENCE</scope>
    <source>
        <strain evidence="7">PM02</strain>
    </source>
</reference>
<dbReference type="AlphaFoldDB" id="A0AAD9IAV6"/>
<evidence type="ECO:0008006" key="9">
    <source>
        <dbReference type="Google" id="ProtNLM"/>
    </source>
</evidence>
<proteinExistence type="predicted"/>
<keyword evidence="2 6" id="KW-0812">Transmembrane</keyword>
<evidence type="ECO:0000256" key="1">
    <source>
        <dbReference type="ARBA" id="ARBA00004477"/>
    </source>
</evidence>
<evidence type="ECO:0000313" key="7">
    <source>
        <dbReference type="EMBL" id="KAK2073730.1"/>
    </source>
</evidence>
<dbReference type="Proteomes" id="UP001217918">
    <property type="component" value="Unassembled WGS sequence"/>
</dbReference>
<protein>
    <recommendedName>
        <fullName evidence="9">Serine palmitoyltransferase small subunit B</fullName>
    </recommendedName>
</protein>
<keyword evidence="3" id="KW-0256">Endoplasmic reticulum</keyword>
<dbReference type="Pfam" id="PF11779">
    <property type="entry name" value="SPT_ssu-like"/>
    <property type="match status" value="1"/>
</dbReference>
<feature type="transmembrane region" description="Helical" evidence="6">
    <location>
        <begin position="34"/>
        <end position="55"/>
    </location>
</feature>
<sequence length="104" mass="11905">MASYLERFSKWLQLKIYQFEMTFAVYIFTPVEKFIFYSVLFLLFSLVTIATALYLPQHILFIWTRAWFYLNGECPDAANQAVDALTTGAKEAAAQAAATMAKEL</sequence>
<organism evidence="7 8">
    <name type="scientific">Phyllachora maydis</name>
    <dbReference type="NCBI Taxonomy" id="1825666"/>
    <lineage>
        <taxon>Eukaryota</taxon>
        <taxon>Fungi</taxon>
        <taxon>Dikarya</taxon>
        <taxon>Ascomycota</taxon>
        <taxon>Pezizomycotina</taxon>
        <taxon>Sordariomycetes</taxon>
        <taxon>Sordariomycetidae</taxon>
        <taxon>Phyllachorales</taxon>
        <taxon>Phyllachoraceae</taxon>
        <taxon>Phyllachora</taxon>
    </lineage>
</organism>